<evidence type="ECO:0000256" key="7">
    <source>
        <dbReference type="ARBA" id="ARBA00022723"/>
    </source>
</evidence>
<evidence type="ECO:0000259" key="16">
    <source>
        <dbReference type="Pfam" id="PF08746"/>
    </source>
</evidence>
<keyword evidence="13 15" id="KW-0234">DNA repair</keyword>
<sequence length="313" mass="35963">MSDTEDVGLEDFVMDLIGEYSELHAAMLDLIMTLRTIKKTALFLYLKKAIITISIDKYNHEGDIDKVKELKQFLETDDPYPDATNTTLSTVLATINTRLEPLDFEISESKDMDDSSITLFSFVNKRPTGAIRLSTKYSQNDIQLVKQVIDRIFASEFVNENTATDEQGHVHPQIKYSVPCMKMIKYLRDGPENPLDNDTPIITRFSLDESDLFLKDLETYGWLERHHNNYTLGCRGLVELKKYLIDTYGKYPEGTVSICFGCGDVLTRGLACPNAYCHVKFHPYCCDLVKKTRDDDSCPHRECSEEFRNFYTF</sequence>
<dbReference type="Proteomes" id="UP000697127">
    <property type="component" value="Unassembled WGS sequence"/>
</dbReference>
<dbReference type="OrthoDB" id="185455at2759"/>
<evidence type="ECO:0000256" key="12">
    <source>
        <dbReference type="ARBA" id="ARBA00023172"/>
    </source>
</evidence>
<evidence type="ECO:0000256" key="8">
    <source>
        <dbReference type="ARBA" id="ARBA00022763"/>
    </source>
</evidence>
<comment type="caution">
    <text evidence="17">The sequence shown here is derived from an EMBL/GenBank/DDBJ whole genome shotgun (WGS) entry which is preliminary data.</text>
</comment>
<evidence type="ECO:0000256" key="11">
    <source>
        <dbReference type="ARBA" id="ARBA00022833"/>
    </source>
</evidence>
<evidence type="ECO:0000256" key="4">
    <source>
        <dbReference type="ARBA" id="ARBA00012483"/>
    </source>
</evidence>
<dbReference type="GO" id="GO:0030915">
    <property type="term" value="C:Smc5-Smc6 complex"/>
    <property type="evidence" value="ECO:0007669"/>
    <property type="project" value="UniProtKB-UniRule"/>
</dbReference>
<keyword evidence="10 15" id="KW-0833">Ubl conjugation pathway</keyword>
<keyword evidence="6 15" id="KW-0808">Transferase</keyword>
<dbReference type="GO" id="GO:0008270">
    <property type="term" value="F:zinc ion binding"/>
    <property type="evidence" value="ECO:0007669"/>
    <property type="project" value="UniProtKB-KW"/>
</dbReference>
<comment type="function">
    <text evidence="15">Acts in a DNA repair pathway for removal of UV-induced DNA damage that is distinct from classical nucleotide excision repair and in repair of ionizing radiation damage. Functions in homologous recombination repair of DNA double strand breaks and in recovery of stalled replication forks.</text>
</comment>
<evidence type="ECO:0000256" key="1">
    <source>
        <dbReference type="ARBA" id="ARBA00000900"/>
    </source>
</evidence>
<organism evidence="17 18">
    <name type="scientific">Pichia californica</name>
    <dbReference type="NCBI Taxonomy" id="460514"/>
    <lineage>
        <taxon>Eukaryota</taxon>
        <taxon>Fungi</taxon>
        <taxon>Dikarya</taxon>
        <taxon>Ascomycota</taxon>
        <taxon>Saccharomycotina</taxon>
        <taxon>Pichiomycetes</taxon>
        <taxon>Pichiales</taxon>
        <taxon>Pichiaceae</taxon>
        <taxon>Pichia</taxon>
    </lineage>
</organism>
<dbReference type="Pfam" id="PF08746">
    <property type="entry name" value="zf-RING-like"/>
    <property type="match status" value="1"/>
</dbReference>
<dbReference type="GO" id="GO:0061630">
    <property type="term" value="F:ubiquitin protein ligase activity"/>
    <property type="evidence" value="ECO:0007669"/>
    <property type="project" value="UniProtKB-EC"/>
</dbReference>
<evidence type="ECO:0000313" key="17">
    <source>
        <dbReference type="EMBL" id="KAG0687707.1"/>
    </source>
</evidence>
<dbReference type="InterPro" id="IPR011513">
    <property type="entry name" value="Nse1"/>
</dbReference>
<evidence type="ECO:0000256" key="14">
    <source>
        <dbReference type="ARBA" id="ARBA00023242"/>
    </source>
</evidence>
<dbReference type="EC" id="2.3.2.27" evidence="4 15"/>
<evidence type="ECO:0000256" key="2">
    <source>
        <dbReference type="ARBA" id="ARBA00004123"/>
    </source>
</evidence>
<evidence type="ECO:0000256" key="15">
    <source>
        <dbReference type="RuleBase" id="RU368018"/>
    </source>
</evidence>
<dbReference type="GO" id="GO:0005634">
    <property type="term" value="C:nucleus"/>
    <property type="evidence" value="ECO:0007669"/>
    <property type="project" value="UniProtKB-SubCell"/>
</dbReference>
<dbReference type="GO" id="GO:0000724">
    <property type="term" value="P:double-strand break repair via homologous recombination"/>
    <property type="evidence" value="ECO:0007669"/>
    <property type="project" value="TreeGrafter"/>
</dbReference>
<keyword evidence="14 15" id="KW-0539">Nucleus</keyword>
<evidence type="ECO:0000256" key="10">
    <source>
        <dbReference type="ARBA" id="ARBA00022786"/>
    </source>
</evidence>
<keyword evidence="18" id="KW-1185">Reference proteome</keyword>
<evidence type="ECO:0000256" key="5">
    <source>
        <dbReference type="ARBA" id="ARBA00019422"/>
    </source>
</evidence>
<comment type="catalytic activity">
    <reaction evidence="1 15">
        <text>S-ubiquitinyl-[E2 ubiquitin-conjugating enzyme]-L-cysteine + [acceptor protein]-L-lysine = [E2 ubiquitin-conjugating enzyme]-L-cysteine + N(6)-ubiquitinyl-[acceptor protein]-L-lysine.</text>
        <dbReference type="EC" id="2.3.2.27"/>
    </reaction>
</comment>
<comment type="subunit">
    <text evidence="15">Component of the Smc5-Smc6 complex.</text>
</comment>
<comment type="similarity">
    <text evidence="3 15">Belongs to the NSE1 family.</text>
</comment>
<dbReference type="InterPro" id="IPR036388">
    <property type="entry name" value="WH-like_DNA-bd_sf"/>
</dbReference>
<feature type="domain" description="Non-structural maintenance of chromosomes element 1 RING C4HC3-type" evidence="16">
    <location>
        <begin position="259"/>
        <end position="300"/>
    </location>
</feature>
<evidence type="ECO:0000256" key="9">
    <source>
        <dbReference type="ARBA" id="ARBA00022771"/>
    </source>
</evidence>
<evidence type="ECO:0000256" key="13">
    <source>
        <dbReference type="ARBA" id="ARBA00023204"/>
    </source>
</evidence>
<evidence type="ECO:0000256" key="3">
    <source>
        <dbReference type="ARBA" id="ARBA00010258"/>
    </source>
</evidence>
<dbReference type="Pfam" id="PF07574">
    <property type="entry name" value="SMC_Nse1"/>
    <property type="match status" value="1"/>
</dbReference>
<evidence type="ECO:0000256" key="6">
    <source>
        <dbReference type="ARBA" id="ARBA00022679"/>
    </source>
</evidence>
<dbReference type="EMBL" id="PUHW01000226">
    <property type="protein sequence ID" value="KAG0687707.1"/>
    <property type="molecule type" value="Genomic_DNA"/>
</dbReference>
<proteinExistence type="inferred from homology"/>
<dbReference type="Gene3D" id="1.10.10.10">
    <property type="entry name" value="Winged helix-like DNA-binding domain superfamily/Winged helix DNA-binding domain"/>
    <property type="match status" value="1"/>
</dbReference>
<keyword evidence="9 15" id="KW-0863">Zinc-finger</keyword>
<reference evidence="17" key="1">
    <citation type="submission" date="2020-11" db="EMBL/GenBank/DDBJ databases">
        <title>Kefir isolates.</title>
        <authorList>
            <person name="Marcisauskas S."/>
            <person name="Kim Y."/>
            <person name="Blasche S."/>
        </authorList>
    </citation>
    <scope>NUCLEOTIDE SEQUENCE</scope>
    <source>
        <strain evidence="17">Olga-1</strain>
    </source>
</reference>
<dbReference type="Gene3D" id="3.30.40.10">
    <property type="entry name" value="Zinc/RING finger domain, C3HC4 (zinc finger)"/>
    <property type="match status" value="1"/>
</dbReference>
<keyword evidence="8 15" id="KW-0227">DNA damage</keyword>
<comment type="subcellular location">
    <subcellularLocation>
        <location evidence="2 15">Nucleus</location>
    </subcellularLocation>
</comment>
<dbReference type="AlphaFoldDB" id="A0A9P7BD60"/>
<keyword evidence="7 15" id="KW-0479">Metal-binding</keyword>
<evidence type="ECO:0000313" key="18">
    <source>
        <dbReference type="Proteomes" id="UP000697127"/>
    </source>
</evidence>
<dbReference type="PANTHER" id="PTHR20973">
    <property type="entry name" value="NON-SMC ELEMENT 1-RELATED"/>
    <property type="match status" value="1"/>
</dbReference>
<dbReference type="InterPro" id="IPR013083">
    <property type="entry name" value="Znf_RING/FYVE/PHD"/>
</dbReference>
<keyword evidence="12 15" id="KW-0233">DNA recombination</keyword>
<gene>
    <name evidence="17" type="ORF">C6P40_001974</name>
</gene>
<protein>
    <recommendedName>
        <fullName evidence="5 15">Non-structural maintenance of chromosomes element 1 homolog</fullName>
        <ecNumber evidence="4 15">2.3.2.27</ecNumber>
    </recommendedName>
</protein>
<dbReference type="InterPro" id="IPR014857">
    <property type="entry name" value="Nse1_RING_C4HC3-type"/>
</dbReference>
<keyword evidence="11 15" id="KW-0862">Zinc</keyword>
<accession>A0A9P7BD60</accession>
<dbReference type="PANTHER" id="PTHR20973:SF0">
    <property type="entry name" value="NON-STRUCTURAL MAINTENANCE OF CHROMOSOMES ELEMENT 1 HOMOLOG"/>
    <property type="match status" value="1"/>
</dbReference>
<name>A0A9P7BD60_9ASCO</name>